<evidence type="ECO:0000256" key="6">
    <source>
        <dbReference type="ARBA" id="ARBA00023136"/>
    </source>
</evidence>
<feature type="transmembrane region" description="Helical" evidence="10">
    <location>
        <begin position="805"/>
        <end position="823"/>
    </location>
</feature>
<dbReference type="FunFam" id="1.10.3080.10:FF:000013">
    <property type="entry name" value="Voltage-gated chloride channel (ClcA)"/>
    <property type="match status" value="1"/>
</dbReference>
<name>A0A8H5F2H8_9AGAR</name>
<dbReference type="EMBL" id="JAACJJ010000028">
    <property type="protein sequence ID" value="KAF5321460.1"/>
    <property type="molecule type" value="Genomic_DNA"/>
</dbReference>
<dbReference type="InterPro" id="IPR046342">
    <property type="entry name" value="CBS_dom_sf"/>
</dbReference>
<dbReference type="Pfam" id="PF00654">
    <property type="entry name" value="Voltage_CLC"/>
    <property type="match status" value="1"/>
</dbReference>
<evidence type="ECO:0000256" key="9">
    <source>
        <dbReference type="SAM" id="MobiDB-lite"/>
    </source>
</evidence>
<dbReference type="PANTHER" id="PTHR45711">
    <property type="entry name" value="CHLORIDE CHANNEL PROTEIN"/>
    <property type="match status" value="1"/>
</dbReference>
<keyword evidence="13" id="KW-1185">Reference proteome</keyword>
<comment type="caution">
    <text evidence="12">The sequence shown here is derived from an EMBL/GenBank/DDBJ whole genome shotgun (WGS) entry which is preliminary data.</text>
</comment>
<gene>
    <name evidence="12" type="ORF">D9619_001749</name>
</gene>
<dbReference type="Pfam" id="PF15249">
    <property type="entry name" value="GLTSCR1"/>
    <property type="match status" value="1"/>
</dbReference>
<feature type="transmembrane region" description="Helical" evidence="10">
    <location>
        <begin position="470"/>
        <end position="491"/>
    </location>
</feature>
<keyword evidence="8" id="KW-0175">Coiled coil</keyword>
<keyword evidence="3 10" id="KW-0812">Transmembrane</keyword>
<dbReference type="Proteomes" id="UP000567179">
    <property type="component" value="Unassembled WGS sequence"/>
</dbReference>
<evidence type="ECO:0000256" key="1">
    <source>
        <dbReference type="ARBA" id="ARBA00004141"/>
    </source>
</evidence>
<feature type="transmembrane region" description="Helical" evidence="10">
    <location>
        <begin position="726"/>
        <end position="744"/>
    </location>
</feature>
<sequence length="1193" mass="131831">MAIKAQREHDQAMVLHPDIDSPFVDEVDVVNRLLPYHLFQQPQEDLETCLAKGKESITESDSTEENQDTQEALELFKRREKIRQRWRKLKVQSGKRTVPDIQGYYLAQVVLESDRSENAWLSNELRTARSELERLEREKRATANASRMSHFTANPQPPIPAMPAQYYRGYPYAYTQAYGTAIPPSNTPTFSVAPTPPTSYTPYQTSAAIPVQLPVASLPALHQLGIIPVPAAALPPEGQPQPPAVLRGSTANGTILSLEINVSLLQSSQMSGLASVLNSLLTAMSTPEIISSSVPEPRHPVLRRMSTNATVPLATDDLRNDNENGSTSPTENTRLHQPESNRSYGTLPEARRRLFARSVGIRRNLSQLSLRPDAPPRTRSNSLLAQTPASFRDISFARLSNRPISTYDEPIASKDEVPDADAKINGIRVWYSSFTSIDWLHDAIKDAARFARLRKRKSLRSRLRLAFDKSLGWIIVTIVGFITAFVAFFVVRSEQLLFDLKEGHCTTSWWKARRFCCPNEAQLAYQHTSYLEPENCPAWRKWSETFSAHETHEKDGVVGFISYTIIALLLALASTLLTIYLTNSTTFITRKEPGTYPLSSQAADDGKSPQDGTEPKRKVMYYAAGSGIPEIKTILSGFVIRGYLGGRVLFTKSVGLALSVASGLSLGKEGPFVHIASCIGNIYFIAKRREILSAACAAGVAVAFGAPIGGTLFSLEEVSYFFPPKVMWRSFFCAMVAAITLKILDPFGTGKLVLFQVTYDKDWHAWELIPFIFLGLFGGVYGAYFSKLNYRWSKNVRNKTFLGPHPIIEVLLITLLTAILCFLNPYTRMGGTELIYNLFAECRKGSGDDLSGLCVLDPGSSEHVWPVVRAIFVAMVVKAGLTVITFGIKLPAGIFIPTLGVGACAGRLMGIAMQYLQARDPTSPLFRKCSGDLDCIIPGLYAMVGAAGALSGVTRTTVSLAVIMFELTDTLTYAVPVMLSVLVAKTVADALEPKGIYDLVIELNQLPYLDAKHEYLWGSLQIQDVLSRDAESLKLDEKQTVQSVHAQLESLTSSGADDSGFPILRKDSNYDGYRMVGYIGTNELEHALSLISDESDEEIHFHSTHSHPLASSSISSLQELNQTAQLQDPFDFSPYMDQAPLTLAVNSPMELVHQVFVKLGARYIVITDTDGLYEGVLDKKTWLAFLSDLEEKS</sequence>
<dbReference type="InterPro" id="IPR014743">
    <property type="entry name" value="Cl-channel_core"/>
</dbReference>
<evidence type="ECO:0000256" key="5">
    <source>
        <dbReference type="ARBA" id="ARBA00023065"/>
    </source>
</evidence>
<evidence type="ECO:0000256" key="2">
    <source>
        <dbReference type="ARBA" id="ARBA00022448"/>
    </source>
</evidence>
<dbReference type="GO" id="GO:0005886">
    <property type="term" value="C:plasma membrane"/>
    <property type="evidence" value="ECO:0007669"/>
    <property type="project" value="TreeGrafter"/>
</dbReference>
<dbReference type="CDD" id="cd03684">
    <property type="entry name" value="ClC_3_like"/>
    <property type="match status" value="1"/>
</dbReference>
<evidence type="ECO:0000256" key="4">
    <source>
        <dbReference type="ARBA" id="ARBA00022989"/>
    </source>
</evidence>
<protein>
    <recommendedName>
        <fullName evidence="11">GLTSCR protein conserved domain-containing protein</fullName>
    </recommendedName>
</protein>
<feature type="transmembrane region" description="Helical" evidence="10">
    <location>
        <begin position="691"/>
        <end position="714"/>
    </location>
</feature>
<evidence type="ECO:0000259" key="11">
    <source>
        <dbReference type="Pfam" id="PF15249"/>
    </source>
</evidence>
<proteinExistence type="predicted"/>
<dbReference type="SUPFAM" id="SSF81340">
    <property type="entry name" value="Clc chloride channel"/>
    <property type="match status" value="1"/>
</dbReference>
<dbReference type="GO" id="GO:0005794">
    <property type="term" value="C:Golgi apparatus"/>
    <property type="evidence" value="ECO:0007669"/>
    <property type="project" value="TreeGrafter"/>
</dbReference>
<dbReference type="InterPro" id="IPR015671">
    <property type="entry name" value="GSCR1_dom"/>
</dbReference>
<reference evidence="12 13" key="1">
    <citation type="journal article" date="2020" name="ISME J.">
        <title>Uncovering the hidden diversity of litter-decomposition mechanisms in mushroom-forming fungi.</title>
        <authorList>
            <person name="Floudas D."/>
            <person name="Bentzer J."/>
            <person name="Ahren D."/>
            <person name="Johansson T."/>
            <person name="Persson P."/>
            <person name="Tunlid A."/>
        </authorList>
    </citation>
    <scope>NUCLEOTIDE SEQUENCE [LARGE SCALE GENOMIC DNA]</scope>
    <source>
        <strain evidence="12 13">CBS 101986</strain>
    </source>
</reference>
<feature type="region of interest" description="Disordered" evidence="9">
    <location>
        <begin position="309"/>
        <end position="348"/>
    </location>
</feature>
<evidence type="ECO:0000256" key="10">
    <source>
        <dbReference type="SAM" id="Phobius"/>
    </source>
</evidence>
<comment type="subcellular location">
    <subcellularLocation>
        <location evidence="1">Membrane</location>
        <topology evidence="1">Multi-pass membrane protein</topology>
    </subcellularLocation>
</comment>
<evidence type="ECO:0000313" key="13">
    <source>
        <dbReference type="Proteomes" id="UP000567179"/>
    </source>
</evidence>
<dbReference type="SUPFAM" id="SSF54631">
    <property type="entry name" value="CBS-domain pair"/>
    <property type="match status" value="1"/>
</dbReference>
<dbReference type="InterPro" id="IPR001807">
    <property type="entry name" value="ClC"/>
</dbReference>
<evidence type="ECO:0000256" key="8">
    <source>
        <dbReference type="SAM" id="Coils"/>
    </source>
</evidence>
<dbReference type="GO" id="GO:0005247">
    <property type="term" value="F:voltage-gated chloride channel activity"/>
    <property type="evidence" value="ECO:0007669"/>
    <property type="project" value="TreeGrafter"/>
</dbReference>
<feature type="coiled-coil region" evidence="8">
    <location>
        <begin position="118"/>
        <end position="145"/>
    </location>
</feature>
<keyword evidence="5" id="KW-0406">Ion transport</keyword>
<dbReference type="Gene3D" id="1.10.3080.10">
    <property type="entry name" value="Clc chloride channel"/>
    <property type="match status" value="1"/>
</dbReference>
<dbReference type="GO" id="GO:0005769">
    <property type="term" value="C:early endosome"/>
    <property type="evidence" value="ECO:0007669"/>
    <property type="project" value="TreeGrafter"/>
</dbReference>
<feature type="compositionally biased region" description="Polar residues" evidence="9">
    <location>
        <begin position="323"/>
        <end position="332"/>
    </location>
</feature>
<keyword evidence="2" id="KW-0813">Transport</keyword>
<dbReference type="PANTHER" id="PTHR45711:SF6">
    <property type="entry name" value="CHLORIDE CHANNEL PROTEIN"/>
    <property type="match status" value="1"/>
</dbReference>
<dbReference type="AlphaFoldDB" id="A0A8H5F2H8"/>
<organism evidence="12 13">
    <name type="scientific">Psilocybe cf. subviscida</name>
    <dbReference type="NCBI Taxonomy" id="2480587"/>
    <lineage>
        <taxon>Eukaryota</taxon>
        <taxon>Fungi</taxon>
        <taxon>Dikarya</taxon>
        <taxon>Basidiomycota</taxon>
        <taxon>Agaricomycotina</taxon>
        <taxon>Agaricomycetes</taxon>
        <taxon>Agaricomycetidae</taxon>
        <taxon>Agaricales</taxon>
        <taxon>Agaricineae</taxon>
        <taxon>Strophariaceae</taxon>
        <taxon>Psilocybe</taxon>
    </lineage>
</organism>
<dbReference type="OrthoDB" id="431497at2759"/>
<keyword evidence="7" id="KW-0868">Chloride</keyword>
<accession>A0A8H5F2H8</accession>
<feature type="transmembrane region" description="Helical" evidence="10">
    <location>
        <begin position="560"/>
        <end position="581"/>
    </location>
</feature>
<evidence type="ECO:0000256" key="3">
    <source>
        <dbReference type="ARBA" id="ARBA00022692"/>
    </source>
</evidence>
<keyword evidence="4 10" id="KW-1133">Transmembrane helix</keyword>
<feature type="domain" description="GLTSCR protein conserved" evidence="11">
    <location>
        <begin position="10"/>
        <end position="119"/>
    </location>
</feature>
<evidence type="ECO:0000256" key="7">
    <source>
        <dbReference type="ARBA" id="ARBA00023214"/>
    </source>
</evidence>
<feature type="transmembrane region" description="Helical" evidence="10">
    <location>
        <begin position="765"/>
        <end position="785"/>
    </location>
</feature>
<evidence type="ECO:0000313" key="12">
    <source>
        <dbReference type="EMBL" id="KAF5321460.1"/>
    </source>
</evidence>
<keyword evidence="6 10" id="KW-0472">Membrane</keyword>
<dbReference type="PRINTS" id="PR00762">
    <property type="entry name" value="CLCHANNEL"/>
</dbReference>